<dbReference type="AlphaFoldDB" id="A0A0L6JW57"/>
<gene>
    <name evidence="1" type="ORF">Bccel_5122</name>
</gene>
<protein>
    <submittedName>
        <fullName evidence="1">Uncharacterized protein</fullName>
    </submittedName>
</protein>
<name>A0A0L6JW57_9FIRM</name>
<dbReference type="Proteomes" id="UP000036923">
    <property type="component" value="Unassembled WGS sequence"/>
</dbReference>
<keyword evidence="2" id="KW-1185">Reference proteome</keyword>
<evidence type="ECO:0000313" key="1">
    <source>
        <dbReference type="EMBL" id="KNY29845.1"/>
    </source>
</evidence>
<accession>A0A0L6JW57</accession>
<sequence>MPEETKLEEVLRLTLESLKEKEYSTETLLRYQKKFHVVNSLAQNKGISEPSDKLFQEYLSDNKNKYTGKYSVLKERQRQAVRKSCIILTYMI</sequence>
<dbReference type="RefSeq" id="WP_050753816.1">
    <property type="nucleotide sequence ID" value="NZ_LGTC01000001.1"/>
</dbReference>
<dbReference type="EMBL" id="LGTC01000001">
    <property type="protein sequence ID" value="KNY29845.1"/>
    <property type="molecule type" value="Genomic_DNA"/>
</dbReference>
<proteinExistence type="predicted"/>
<dbReference type="STRING" id="398512.Bccel_5122"/>
<evidence type="ECO:0000313" key="2">
    <source>
        <dbReference type="Proteomes" id="UP000036923"/>
    </source>
</evidence>
<organism evidence="1 2">
    <name type="scientific">Pseudobacteroides cellulosolvens ATCC 35603 = DSM 2933</name>
    <dbReference type="NCBI Taxonomy" id="398512"/>
    <lineage>
        <taxon>Bacteria</taxon>
        <taxon>Bacillati</taxon>
        <taxon>Bacillota</taxon>
        <taxon>Clostridia</taxon>
        <taxon>Eubacteriales</taxon>
        <taxon>Oscillospiraceae</taxon>
        <taxon>Pseudobacteroides</taxon>
    </lineage>
</organism>
<comment type="caution">
    <text evidence="1">The sequence shown here is derived from an EMBL/GenBank/DDBJ whole genome shotgun (WGS) entry which is preliminary data.</text>
</comment>
<reference evidence="2" key="1">
    <citation type="submission" date="2015-07" db="EMBL/GenBank/DDBJ databases">
        <title>Near-Complete Genome Sequence of the Cellulolytic Bacterium Bacteroides (Pseudobacteroides) cellulosolvens ATCC 35603.</title>
        <authorList>
            <person name="Dassa B."/>
            <person name="Utturkar S.M."/>
            <person name="Klingeman D.M."/>
            <person name="Hurt R.A."/>
            <person name="Keller M."/>
            <person name="Xu J."/>
            <person name="Reddy Y.H.K."/>
            <person name="Borovok I."/>
            <person name="Grinberg I.R."/>
            <person name="Lamed R."/>
            <person name="Zhivin O."/>
            <person name="Bayer E.A."/>
            <person name="Brown S.D."/>
        </authorList>
    </citation>
    <scope>NUCLEOTIDE SEQUENCE [LARGE SCALE GENOMIC DNA]</scope>
    <source>
        <strain evidence="2">DSM 2933</strain>
    </source>
</reference>